<proteinExistence type="predicted"/>
<organism evidence="1 2">
    <name type="scientific">Alectoria fallacina</name>
    <dbReference type="NCBI Taxonomy" id="1903189"/>
    <lineage>
        <taxon>Eukaryota</taxon>
        <taxon>Fungi</taxon>
        <taxon>Dikarya</taxon>
        <taxon>Ascomycota</taxon>
        <taxon>Pezizomycotina</taxon>
        <taxon>Lecanoromycetes</taxon>
        <taxon>OSLEUM clade</taxon>
        <taxon>Lecanoromycetidae</taxon>
        <taxon>Lecanorales</taxon>
        <taxon>Lecanorineae</taxon>
        <taxon>Parmeliaceae</taxon>
        <taxon>Alectoria</taxon>
    </lineage>
</organism>
<reference evidence="1" key="1">
    <citation type="submission" date="2021-03" db="EMBL/GenBank/DDBJ databases">
        <authorList>
            <person name="Tagirdzhanova G."/>
        </authorList>
    </citation>
    <scope>NUCLEOTIDE SEQUENCE</scope>
</reference>
<dbReference type="EMBL" id="CAJPDR010000461">
    <property type="protein sequence ID" value="CAF9937123.1"/>
    <property type="molecule type" value="Genomic_DNA"/>
</dbReference>
<evidence type="ECO:0000313" key="2">
    <source>
        <dbReference type="Proteomes" id="UP000664203"/>
    </source>
</evidence>
<keyword evidence="2" id="KW-1185">Reference proteome</keyword>
<accession>A0A8H3GC39</accession>
<comment type="caution">
    <text evidence="1">The sequence shown here is derived from an EMBL/GenBank/DDBJ whole genome shotgun (WGS) entry which is preliminary data.</text>
</comment>
<gene>
    <name evidence="1" type="ORF">ALECFALPRED_007113</name>
</gene>
<name>A0A8H3GC39_9LECA</name>
<dbReference type="AlphaFoldDB" id="A0A8H3GC39"/>
<evidence type="ECO:0000313" key="1">
    <source>
        <dbReference type="EMBL" id="CAF9937123.1"/>
    </source>
</evidence>
<sequence>MKADGEVIVDTVVNHQTRIQTCYDQAKWDMLRIQVPKIYGTDRDQEAPGMTMEEIAEALIDRGVGPKSVLAEWSSGRGDYWKLFNLLNSVGLEHLVPSKANLWQFLLDWSNMVQKSKATLDCRLSVLHLELQPGDT</sequence>
<dbReference type="OrthoDB" id="5087660at2759"/>
<protein>
    <submittedName>
        <fullName evidence="1">Uncharacterized protein</fullName>
    </submittedName>
</protein>
<dbReference type="Proteomes" id="UP000664203">
    <property type="component" value="Unassembled WGS sequence"/>
</dbReference>